<dbReference type="SUPFAM" id="SSF52047">
    <property type="entry name" value="RNI-like"/>
    <property type="match status" value="1"/>
</dbReference>
<name>A0A6A4IJI5_9AGAR</name>
<dbReference type="OrthoDB" id="3006100at2759"/>
<dbReference type="Proteomes" id="UP000799118">
    <property type="component" value="Unassembled WGS sequence"/>
</dbReference>
<sequence>MNSTSPICTLPPEILGEICCLCTSYNADAPLILSAVNRHFHQVAYSHVRAWCKLRLRLGLRTERSQIRKAGLWFRQSGACPLDLFLNITNPSYPLADGRTMESEQEWFARSYSLLASFLQHHRSRIRSLTLRSDTELKAYQLLDAISASNPVFRSKSLHLHSLSIQITNDIPPVPTGWSPLFESFSLFPRLDSLKLINHILPALSTPNIQHLQRLSIVRPLTAPPLPTRKILRMISSASSLIHLDIDSRISVGPIPDSTASSETPSLKSLSLRVNNLPFLLNLLSSSTLEKLRLTDLDGGRESAGEKLGQVMEGLTMELKAKDGKTRGLDLLKTLEISGVRCTEPTSVHWDWCIRHLPSLEALSLKDFGCISLVNILTESVCNEDDFCCPRLSHVYFSGLGALSPLQKLKMKRPGIRIEWENGECQNSGYEHVGHPETPLPAFSYAARGYGFGSLFDYDRREIGDVKMPQGAVFLNDTDSSW</sequence>
<reference evidence="1" key="1">
    <citation type="journal article" date="2019" name="Environ. Microbiol.">
        <title>Fungal ecological strategies reflected in gene transcription - a case study of two litter decomposers.</title>
        <authorList>
            <person name="Barbi F."/>
            <person name="Kohler A."/>
            <person name="Barry K."/>
            <person name="Baskaran P."/>
            <person name="Daum C."/>
            <person name="Fauchery L."/>
            <person name="Ihrmark K."/>
            <person name="Kuo A."/>
            <person name="LaButti K."/>
            <person name="Lipzen A."/>
            <person name="Morin E."/>
            <person name="Grigoriev I.V."/>
            <person name="Henrissat B."/>
            <person name="Lindahl B."/>
            <person name="Martin F."/>
        </authorList>
    </citation>
    <scope>NUCLEOTIDE SEQUENCE</scope>
    <source>
        <strain evidence="1">JB14</strain>
    </source>
</reference>
<dbReference type="EMBL" id="ML769388">
    <property type="protein sequence ID" value="KAE9409147.1"/>
    <property type="molecule type" value="Genomic_DNA"/>
</dbReference>
<gene>
    <name evidence="1" type="ORF">BT96DRAFT_582525</name>
</gene>
<protein>
    <recommendedName>
        <fullName evidence="3">F-box domain-containing protein</fullName>
    </recommendedName>
</protein>
<organism evidence="1 2">
    <name type="scientific">Gymnopus androsaceus JB14</name>
    <dbReference type="NCBI Taxonomy" id="1447944"/>
    <lineage>
        <taxon>Eukaryota</taxon>
        <taxon>Fungi</taxon>
        <taxon>Dikarya</taxon>
        <taxon>Basidiomycota</taxon>
        <taxon>Agaricomycotina</taxon>
        <taxon>Agaricomycetes</taxon>
        <taxon>Agaricomycetidae</taxon>
        <taxon>Agaricales</taxon>
        <taxon>Marasmiineae</taxon>
        <taxon>Omphalotaceae</taxon>
        <taxon>Gymnopus</taxon>
    </lineage>
</organism>
<dbReference type="AlphaFoldDB" id="A0A6A4IJI5"/>
<dbReference type="Gene3D" id="3.80.10.10">
    <property type="entry name" value="Ribonuclease Inhibitor"/>
    <property type="match status" value="1"/>
</dbReference>
<evidence type="ECO:0000313" key="2">
    <source>
        <dbReference type="Proteomes" id="UP000799118"/>
    </source>
</evidence>
<dbReference type="InterPro" id="IPR032675">
    <property type="entry name" value="LRR_dom_sf"/>
</dbReference>
<proteinExistence type="predicted"/>
<evidence type="ECO:0008006" key="3">
    <source>
        <dbReference type="Google" id="ProtNLM"/>
    </source>
</evidence>
<accession>A0A6A4IJI5</accession>
<keyword evidence="2" id="KW-1185">Reference proteome</keyword>
<evidence type="ECO:0000313" key="1">
    <source>
        <dbReference type="EMBL" id="KAE9409147.1"/>
    </source>
</evidence>